<evidence type="ECO:0000313" key="4">
    <source>
        <dbReference type="Proteomes" id="UP001311232"/>
    </source>
</evidence>
<dbReference type="GO" id="GO:0003713">
    <property type="term" value="F:transcription coactivator activity"/>
    <property type="evidence" value="ECO:0007669"/>
    <property type="project" value="InterPro"/>
</dbReference>
<evidence type="ECO:0000259" key="2">
    <source>
        <dbReference type="Pfam" id="PF13820"/>
    </source>
</evidence>
<feature type="compositionally biased region" description="Polar residues" evidence="1">
    <location>
        <begin position="211"/>
        <end position="221"/>
    </location>
</feature>
<comment type="caution">
    <text evidence="3">The sequence shown here is derived from an EMBL/GenBank/DDBJ whole genome shotgun (WGS) entry which is preliminary data.</text>
</comment>
<feature type="compositionally biased region" description="Basic and acidic residues" evidence="1">
    <location>
        <begin position="10"/>
        <end position="28"/>
    </location>
</feature>
<gene>
    <name evidence="3" type="ORF">CRENBAI_018938</name>
</gene>
<dbReference type="Proteomes" id="UP001311232">
    <property type="component" value="Unassembled WGS sequence"/>
</dbReference>
<dbReference type="EMBL" id="JAHHUM010000336">
    <property type="protein sequence ID" value="KAK5620771.1"/>
    <property type="molecule type" value="Genomic_DNA"/>
</dbReference>
<feature type="domain" description="Nuclear receptor coactivator 6 TRADD-N" evidence="2">
    <location>
        <begin position="67"/>
        <end position="202"/>
    </location>
</feature>
<feature type="region of interest" description="Disordered" evidence="1">
    <location>
        <begin position="1"/>
        <end position="38"/>
    </location>
</feature>
<dbReference type="AlphaFoldDB" id="A0AAV9SHR8"/>
<feature type="compositionally biased region" description="Low complexity" evidence="1">
    <location>
        <begin position="222"/>
        <end position="234"/>
    </location>
</feature>
<dbReference type="PANTHER" id="PTHR15690:SF0">
    <property type="entry name" value="NUCLEAR RECEPTOR COACTIVATOR 6"/>
    <property type="match status" value="1"/>
</dbReference>
<reference evidence="3 4" key="1">
    <citation type="submission" date="2021-06" db="EMBL/GenBank/DDBJ databases">
        <authorList>
            <person name="Palmer J.M."/>
        </authorList>
    </citation>
    <scope>NUCLEOTIDE SEQUENCE [LARGE SCALE GENOMIC DNA]</scope>
    <source>
        <strain evidence="3 4">MEX-2019</strain>
        <tissue evidence="3">Muscle</tissue>
    </source>
</reference>
<evidence type="ECO:0000313" key="3">
    <source>
        <dbReference type="EMBL" id="KAK5620771.1"/>
    </source>
</evidence>
<dbReference type="InterPro" id="IPR032715">
    <property type="entry name" value="NCOA6_TRADD-N"/>
</dbReference>
<evidence type="ECO:0000256" key="1">
    <source>
        <dbReference type="SAM" id="MobiDB-lite"/>
    </source>
</evidence>
<keyword evidence="4" id="KW-1185">Reference proteome</keyword>
<dbReference type="GO" id="GO:0045944">
    <property type="term" value="P:positive regulation of transcription by RNA polymerase II"/>
    <property type="evidence" value="ECO:0007669"/>
    <property type="project" value="TreeGrafter"/>
</dbReference>
<dbReference type="GO" id="GO:0035097">
    <property type="term" value="C:histone methyltransferase complex"/>
    <property type="evidence" value="ECO:0007669"/>
    <property type="project" value="TreeGrafter"/>
</dbReference>
<proteinExistence type="predicted"/>
<accession>A0AAV9SHR8</accession>
<dbReference type="GO" id="GO:0005667">
    <property type="term" value="C:transcription regulator complex"/>
    <property type="evidence" value="ECO:0007669"/>
    <property type="project" value="TreeGrafter"/>
</dbReference>
<name>A0AAV9SHR8_9TELE</name>
<protein>
    <recommendedName>
        <fullName evidence="2">Nuclear receptor coactivator 6 TRADD-N domain-containing protein</fullName>
    </recommendedName>
</protein>
<dbReference type="InterPro" id="IPR026638">
    <property type="entry name" value="NCOA6"/>
</dbReference>
<sequence>MAHRQTPPDMSEKTEHLESDSDSDRDSGVGDDAVDEADSCHIYTATEVEEVEKADGVEDSVKDEDSTIFVAFQGNMNDEDFTQKLDSVLSGIPNMLNLGSERLQPQCVEPWNSVRVTFNIPRDAAERLRLLAQNNQQQLRDLGILSVQIEGEGAINVAVGPNRGQEVRVNGPIGAPGQMRMDGGFPGQPGPGGVRMPNPSMVPRGPGMGGHTTQLHYNSITNSSNRPSNKLSSRLSSLSSDLDLHSILRAKWERLLAGIRCPLVYYSPQQPKEALLGENFPLKTKWFNAHHH</sequence>
<feature type="region of interest" description="Disordered" evidence="1">
    <location>
        <begin position="210"/>
        <end position="234"/>
    </location>
</feature>
<organism evidence="3 4">
    <name type="scientific">Crenichthys baileyi</name>
    <name type="common">White River springfish</name>
    <dbReference type="NCBI Taxonomy" id="28760"/>
    <lineage>
        <taxon>Eukaryota</taxon>
        <taxon>Metazoa</taxon>
        <taxon>Chordata</taxon>
        <taxon>Craniata</taxon>
        <taxon>Vertebrata</taxon>
        <taxon>Euteleostomi</taxon>
        <taxon>Actinopterygii</taxon>
        <taxon>Neopterygii</taxon>
        <taxon>Teleostei</taxon>
        <taxon>Neoteleostei</taxon>
        <taxon>Acanthomorphata</taxon>
        <taxon>Ovalentaria</taxon>
        <taxon>Atherinomorphae</taxon>
        <taxon>Cyprinodontiformes</taxon>
        <taxon>Goodeidae</taxon>
        <taxon>Crenichthys</taxon>
    </lineage>
</organism>
<dbReference type="Pfam" id="PF13820">
    <property type="entry name" value="NCOA6_TRADD-N"/>
    <property type="match status" value="1"/>
</dbReference>
<dbReference type="PANTHER" id="PTHR15690">
    <property type="entry name" value="NUCLEAR RECEPTOR COACTIVATOR 6"/>
    <property type="match status" value="1"/>
</dbReference>